<feature type="compositionally biased region" description="Basic and acidic residues" evidence="1">
    <location>
        <begin position="505"/>
        <end position="515"/>
    </location>
</feature>
<keyword evidence="2" id="KW-1133">Transmembrane helix</keyword>
<keyword evidence="4" id="KW-1185">Reference proteome</keyword>
<feature type="compositionally biased region" description="Low complexity" evidence="1">
    <location>
        <begin position="127"/>
        <end position="139"/>
    </location>
</feature>
<proteinExistence type="predicted"/>
<reference evidence="3" key="1">
    <citation type="submission" date="2015-10" db="EMBL/GenBank/DDBJ databases">
        <authorList>
            <person name="Regsiter A."/>
            <person name="william w."/>
        </authorList>
    </citation>
    <scope>NUCLEOTIDE SEQUENCE</scope>
    <source>
        <strain evidence="3">Montdore</strain>
    </source>
</reference>
<feature type="region of interest" description="Disordered" evidence="1">
    <location>
        <begin position="1009"/>
        <end position="1043"/>
    </location>
</feature>
<protein>
    <submittedName>
        <fullName evidence="3">Uncharacterized protein</fullName>
    </submittedName>
</protein>
<feature type="compositionally biased region" description="Polar residues" evidence="1">
    <location>
        <begin position="881"/>
        <end position="892"/>
    </location>
</feature>
<feature type="transmembrane region" description="Helical" evidence="2">
    <location>
        <begin position="1380"/>
        <end position="1401"/>
    </location>
</feature>
<feature type="region of interest" description="Disordered" evidence="1">
    <location>
        <begin position="48"/>
        <end position="561"/>
    </location>
</feature>
<feature type="compositionally biased region" description="Acidic residues" evidence="1">
    <location>
        <begin position="278"/>
        <end position="297"/>
    </location>
</feature>
<feature type="compositionally biased region" description="Polar residues" evidence="1">
    <location>
        <begin position="719"/>
        <end position="731"/>
    </location>
</feature>
<dbReference type="Proteomes" id="UP001412239">
    <property type="component" value="Unassembled WGS sequence"/>
</dbReference>
<feature type="compositionally biased region" description="Basic and acidic residues" evidence="1">
    <location>
        <begin position="176"/>
        <end position="188"/>
    </location>
</feature>
<feature type="compositionally biased region" description="Polar residues" evidence="1">
    <location>
        <begin position="1123"/>
        <end position="1134"/>
    </location>
</feature>
<feature type="region of interest" description="Disordered" evidence="1">
    <location>
        <begin position="1342"/>
        <end position="1371"/>
    </location>
</feature>
<evidence type="ECO:0000313" key="3">
    <source>
        <dbReference type="EMBL" id="CUS15019.1"/>
    </source>
</evidence>
<feature type="compositionally biased region" description="Basic and acidic residues" evidence="1">
    <location>
        <begin position="203"/>
        <end position="214"/>
    </location>
</feature>
<dbReference type="EMBL" id="LN890953">
    <property type="protein sequence ID" value="CUS15019.1"/>
    <property type="molecule type" value="Genomic_DNA"/>
</dbReference>
<evidence type="ECO:0000313" key="4">
    <source>
        <dbReference type="Proteomes" id="UP001412239"/>
    </source>
</evidence>
<feature type="compositionally biased region" description="Polar residues" evidence="1">
    <location>
        <begin position="93"/>
        <end position="103"/>
    </location>
</feature>
<evidence type="ECO:0000256" key="2">
    <source>
        <dbReference type="SAM" id="Phobius"/>
    </source>
</evidence>
<feature type="compositionally biased region" description="Polar residues" evidence="1">
    <location>
        <begin position="494"/>
        <end position="504"/>
    </location>
</feature>
<feature type="compositionally biased region" description="Basic and acidic residues" evidence="1">
    <location>
        <begin position="298"/>
        <end position="313"/>
    </location>
</feature>
<feature type="compositionally biased region" description="Basic and acidic residues" evidence="1">
    <location>
        <begin position="342"/>
        <end position="359"/>
    </location>
</feature>
<feature type="compositionally biased region" description="Basic and acidic residues" evidence="1">
    <location>
        <begin position="144"/>
        <end position="168"/>
    </location>
</feature>
<feature type="compositionally biased region" description="Basic and acidic residues" evidence="1">
    <location>
        <begin position="931"/>
        <end position="943"/>
    </location>
</feature>
<feature type="compositionally biased region" description="Basic and acidic residues" evidence="1">
    <location>
        <begin position="373"/>
        <end position="414"/>
    </location>
</feature>
<feature type="compositionally biased region" description="Basic and acidic residues" evidence="1">
    <location>
        <begin position="824"/>
        <end position="839"/>
    </location>
</feature>
<feature type="compositionally biased region" description="Polar residues" evidence="1">
    <location>
        <begin position="1214"/>
        <end position="1237"/>
    </location>
</feature>
<sequence>MSSTADSERPAAVSEEACDQMFTCVLLIFDLSQPFFWATPLLDHITTDPPEDSYPDSESPAKLKNAKNIGTTTPEVEGEDNGPVTAVEDYPSTPVSTMDSSFQPLPLTGESKEDSIPLSPAPEEPEFGAGKEAGAAGLPSPIEAEEKQLDGAEEPKVEVLEDSDKAGNEADSILMEGREVVEADEKVGVPESSETEQGSSGDKAVDPEAEDKSLETPVEMVEEGSTSEAAVPELDALEEGPSEAALKANQEGPAAVDETPTALDASDLGTEVLKTAEPVEENDDESRDTPAAEEAESVAEKLSSEIANTEHQDTTGPQTIQDSELTVDEPKAGEAAYESGEDDKVQQEHEAEEIEHSEATEPAMGRTVPNTEAARHTHDAVMEVVGEKREDEEVEPGAEKTDTTIGDHESRPELEADSVAETDSVPCPNETSVVVEGSKIAQPRAEDSEAKDAPELVAPSGAEGIEAEPKTTETTEAEPPTPDVSIFSTGGEDTPNSQPATESTGDAKEGPRSETDELFEVKPQAPGVLPVTEPLRDGDEFLPVEAGTETGGEHTEGPKDGVRVEAEYEVEEEPEFEAAEVSEPVDVEPAVPNYLPLTEAPKEGEVPTVDVDTNPRPVPAGEDEKGVPGPGLLVEGLARTAEETVGSALEEPKAQEGAGAPPDDGPIQELKEPVATEPEVLAVPGETKELQSASEFTEQSVERVEEVGPEPGIPKDNEQGTQGSVQATPISDMTKPEESELGPTDTENPPVADVEDAVPVETHEGSDVSTVLKTEDISADAGPEASIEGSGGTTKTEPVANGEGGDLAQDEPIVVSHGDAPPDEVERAEAAVDYPKPDPQDEVAEAPSEIEVEKDGKPPVSPVQAQMEPEGIKEVAEIAAGSSSLNEPQSFESPGDIAPERAPTPKVAEEENLEESETEGLGAVALGGVNDKAKEPTSSKEPEETPIAQEISHPVGPVGETHEESVGGSSVDSGIKLDQGFHEGVVTSDLTIPEKSLETLLLAGEGVTPAVQPGASKESQPGEQMFSVSPLPDSKTFGNPIDLQPGEPIPVCLTEASVADNVKIDEEIFKKFDDKTAKAEEPNDGSGEKILAAGAGAGLVGLGAYAAVKYSDDKTKAGKHNSENASSIPASPSDSKAGDDGSPAVDVSAKSIPSTAQEQVLPVEVSFPSPAIAKELSESPVVSKTEVEPARPVGKSTEEITKPAGAEVLGENPLQASATDIPNESTVNQPVGKSVSHNGDEVTAEPAPKNALSPVHGVMALEEHIPEVLKDTETSETPAIVVSAPPNPATGSSTAEVIQPSSSEVVFDEASAKKARESGEIFAHPVWNESVSPLLQYSLENTPEGVRRRRAPGSGGEVSRPTSSGTDNVSTRHHRNIMNGFWHVVLFGWLGGFGRFFGGIFSKSKSRKQRR</sequence>
<organism evidence="3 4">
    <name type="scientific">Tuber aestivum</name>
    <name type="common">summer truffle</name>
    <dbReference type="NCBI Taxonomy" id="59557"/>
    <lineage>
        <taxon>Eukaryota</taxon>
        <taxon>Fungi</taxon>
        <taxon>Dikarya</taxon>
        <taxon>Ascomycota</taxon>
        <taxon>Pezizomycotina</taxon>
        <taxon>Pezizomycetes</taxon>
        <taxon>Pezizales</taxon>
        <taxon>Tuberaceae</taxon>
        <taxon>Tuber</taxon>
    </lineage>
</organism>
<feature type="region of interest" description="Disordered" evidence="1">
    <location>
        <begin position="1114"/>
        <end position="1157"/>
    </location>
</feature>
<accession>A0A292Q5J4</accession>
<feature type="region of interest" description="Disordered" evidence="1">
    <location>
        <begin position="1071"/>
        <end position="1090"/>
    </location>
</feature>
<feature type="compositionally biased region" description="Polar residues" evidence="1">
    <location>
        <begin position="690"/>
        <end position="699"/>
    </location>
</feature>
<feature type="region of interest" description="Disordered" evidence="1">
    <location>
        <begin position="597"/>
        <end position="975"/>
    </location>
</feature>
<keyword evidence="2" id="KW-0812">Transmembrane</keyword>
<feature type="region of interest" description="Disordered" evidence="1">
    <location>
        <begin position="1177"/>
        <end position="1251"/>
    </location>
</feature>
<keyword evidence="2" id="KW-0472">Membrane</keyword>
<feature type="compositionally biased region" description="Basic and acidic residues" evidence="1">
    <location>
        <begin position="551"/>
        <end position="561"/>
    </location>
</feature>
<feature type="compositionally biased region" description="Basic and acidic residues" evidence="1">
    <location>
        <begin position="444"/>
        <end position="454"/>
    </location>
</feature>
<name>A0A292Q5J4_9PEZI</name>
<feature type="compositionally biased region" description="Acidic residues" evidence="1">
    <location>
        <begin position="840"/>
        <end position="850"/>
    </location>
</feature>
<feature type="compositionally biased region" description="Polar residues" evidence="1">
    <location>
        <begin position="1360"/>
        <end position="1369"/>
    </location>
</feature>
<evidence type="ECO:0000256" key="1">
    <source>
        <dbReference type="SAM" id="MobiDB-lite"/>
    </source>
</evidence>
<feature type="compositionally biased region" description="Polar residues" evidence="1">
    <location>
        <begin position="314"/>
        <end position="324"/>
    </location>
</feature>
<gene>
    <name evidence="3" type="ORF">GSTUAT00000913001</name>
</gene>
<feature type="compositionally biased region" description="Basic and acidic residues" evidence="1">
    <location>
        <begin position="1071"/>
        <end position="1081"/>
    </location>
</feature>